<dbReference type="PROSITE" id="PS50206">
    <property type="entry name" value="RHODANESE_3"/>
    <property type="match status" value="1"/>
</dbReference>
<dbReference type="InterPro" id="IPR036873">
    <property type="entry name" value="Rhodanese-like_dom_sf"/>
</dbReference>
<keyword evidence="3" id="KW-1185">Reference proteome</keyword>
<proteinExistence type="predicted"/>
<accession>A0A4Q0VTN9</accession>
<comment type="caution">
    <text evidence="2">The sequence shown here is derived from an EMBL/GenBank/DDBJ whole genome shotgun (WGS) entry which is preliminary data.</text>
</comment>
<organism evidence="2 3">
    <name type="scientific">Anaerobacillus alkaliphilus</name>
    <dbReference type="NCBI Taxonomy" id="1548597"/>
    <lineage>
        <taxon>Bacteria</taxon>
        <taxon>Bacillati</taxon>
        <taxon>Bacillota</taxon>
        <taxon>Bacilli</taxon>
        <taxon>Bacillales</taxon>
        <taxon>Bacillaceae</taxon>
        <taxon>Anaerobacillus</taxon>
    </lineage>
</organism>
<dbReference type="CDD" id="cd00158">
    <property type="entry name" value="RHOD"/>
    <property type="match status" value="1"/>
</dbReference>
<dbReference type="InterPro" id="IPR001763">
    <property type="entry name" value="Rhodanese-like_dom"/>
</dbReference>
<dbReference type="PANTHER" id="PTHR43031:SF1">
    <property type="entry name" value="PYRIDINE NUCLEOTIDE-DISULPHIDE OXIDOREDUCTASE"/>
    <property type="match status" value="1"/>
</dbReference>
<dbReference type="SMART" id="SM00450">
    <property type="entry name" value="RHOD"/>
    <property type="match status" value="1"/>
</dbReference>
<dbReference type="Proteomes" id="UP000290649">
    <property type="component" value="Unassembled WGS sequence"/>
</dbReference>
<feature type="domain" description="Rhodanese" evidence="1">
    <location>
        <begin position="7"/>
        <end position="91"/>
    </location>
</feature>
<gene>
    <name evidence="2" type="ORF">DS745_08885</name>
</gene>
<reference evidence="2 3" key="1">
    <citation type="journal article" date="2019" name="Int. J. Syst. Evol. Microbiol.">
        <title>Anaerobacillus alkaliphilus sp. nov., a novel alkaliphilic and moderately halophilic bacterium.</title>
        <authorList>
            <person name="Borsodi A.K."/>
            <person name="Aszalos J.M."/>
            <person name="Bihari P."/>
            <person name="Nagy I."/>
            <person name="Schumann P."/>
            <person name="Sproer C."/>
            <person name="Kovacs A.L."/>
            <person name="Boka K."/>
            <person name="Dobosy P."/>
            <person name="Ovari M."/>
            <person name="Szili-Kovacs T."/>
            <person name="Toth E."/>
        </authorList>
    </citation>
    <scope>NUCLEOTIDE SEQUENCE [LARGE SCALE GENOMIC DNA]</scope>
    <source>
        <strain evidence="2 3">B16-10</strain>
    </source>
</reference>
<evidence type="ECO:0000259" key="1">
    <source>
        <dbReference type="PROSITE" id="PS50206"/>
    </source>
</evidence>
<dbReference type="AlphaFoldDB" id="A0A4Q0VTN9"/>
<evidence type="ECO:0000313" key="2">
    <source>
        <dbReference type="EMBL" id="RXJ01966.1"/>
    </source>
</evidence>
<dbReference type="InterPro" id="IPR050229">
    <property type="entry name" value="GlpE_sulfurtransferase"/>
</dbReference>
<name>A0A4Q0VTN9_9BACI</name>
<dbReference type="PANTHER" id="PTHR43031">
    <property type="entry name" value="FAD-DEPENDENT OXIDOREDUCTASE"/>
    <property type="match status" value="1"/>
</dbReference>
<dbReference type="SUPFAM" id="SSF52821">
    <property type="entry name" value="Rhodanese/Cell cycle control phosphatase"/>
    <property type="match status" value="1"/>
</dbReference>
<dbReference type="Gene3D" id="3.40.250.10">
    <property type="entry name" value="Rhodanese-like domain"/>
    <property type="match status" value="1"/>
</dbReference>
<sequence>MADSIKNNDEAFYIDVREDYEFNEAYIEGFVNYPLSSFEQTYQDLPKDKEIIVICRSGNRSMKAAAFLKEQGYENVTNIKGAMLDWKGETKSAN</sequence>
<dbReference type="Pfam" id="PF00581">
    <property type="entry name" value="Rhodanese"/>
    <property type="match status" value="1"/>
</dbReference>
<dbReference type="OrthoDB" id="9800872at2"/>
<evidence type="ECO:0000313" key="3">
    <source>
        <dbReference type="Proteomes" id="UP000290649"/>
    </source>
</evidence>
<dbReference type="EMBL" id="QOUX01000030">
    <property type="protein sequence ID" value="RXJ01966.1"/>
    <property type="molecule type" value="Genomic_DNA"/>
</dbReference>
<protein>
    <submittedName>
        <fullName evidence="2">Rhodanese-like domain-containing protein</fullName>
    </submittedName>
</protein>